<dbReference type="PROSITE" id="PS01186">
    <property type="entry name" value="EGF_2"/>
    <property type="match status" value="1"/>
</dbReference>
<feature type="disulfide bond" evidence="1">
    <location>
        <begin position="109"/>
        <end position="118"/>
    </location>
</feature>
<keyword evidence="1" id="KW-0245">EGF-like domain</keyword>
<dbReference type="Proteomes" id="UP000007110">
    <property type="component" value="Unassembled WGS sequence"/>
</dbReference>
<dbReference type="CDD" id="cd00054">
    <property type="entry name" value="EGF_CA"/>
    <property type="match status" value="1"/>
</dbReference>
<dbReference type="PROSITE" id="PS00022">
    <property type="entry name" value="EGF_1"/>
    <property type="match status" value="1"/>
</dbReference>
<dbReference type="PROSITE" id="PS50026">
    <property type="entry name" value="EGF_3"/>
    <property type="match status" value="1"/>
</dbReference>
<protein>
    <recommendedName>
        <fullName evidence="3">EGF-like domain-containing protein</fullName>
    </recommendedName>
</protein>
<dbReference type="GeneID" id="105444095"/>
<sequence>MILIVTVVFFTSVCGFTSAKTPTSCQRSSFGDMELNYSLPIHPPCGDFRLSNGSMIIKIPKLIPRPLMKSCRRDNIPAGYRICRRPDCLSGPCMNGWCEETMEAYLCHCPEGFSGKDCSIGPGPGMFLIKPHSPNKTDTRPTTDRTKMTIHLSVGINSGVSLAV</sequence>
<dbReference type="AlphaFoldDB" id="A0A7M7P8W3"/>
<dbReference type="EnsemblMetazoa" id="XM_030991003">
    <property type="protein sequence ID" value="XP_030846863"/>
    <property type="gene ID" value="LOC105444095"/>
</dbReference>
<keyword evidence="1" id="KW-1015">Disulfide bond</keyword>
<dbReference type="Gene3D" id="2.10.25.10">
    <property type="entry name" value="Laminin"/>
    <property type="match status" value="1"/>
</dbReference>
<dbReference type="RefSeq" id="XP_030846863.1">
    <property type="nucleotide sequence ID" value="XM_030991003.1"/>
</dbReference>
<keyword evidence="2" id="KW-0732">Signal</keyword>
<dbReference type="OrthoDB" id="406096at2759"/>
<proteinExistence type="predicted"/>
<keyword evidence="5" id="KW-1185">Reference proteome</keyword>
<reference evidence="5" key="1">
    <citation type="submission" date="2015-02" db="EMBL/GenBank/DDBJ databases">
        <title>Genome sequencing for Strongylocentrotus purpuratus.</title>
        <authorList>
            <person name="Murali S."/>
            <person name="Liu Y."/>
            <person name="Vee V."/>
            <person name="English A."/>
            <person name="Wang M."/>
            <person name="Skinner E."/>
            <person name="Han Y."/>
            <person name="Muzny D.M."/>
            <person name="Worley K.C."/>
            <person name="Gibbs R.A."/>
        </authorList>
    </citation>
    <scope>NUCLEOTIDE SEQUENCE</scope>
</reference>
<dbReference type="InParanoid" id="A0A7M7P8W3"/>
<evidence type="ECO:0000313" key="4">
    <source>
        <dbReference type="EnsemblMetazoa" id="XP_030846863"/>
    </source>
</evidence>
<evidence type="ECO:0000256" key="1">
    <source>
        <dbReference type="PROSITE-ProRule" id="PRU00076"/>
    </source>
</evidence>
<dbReference type="SUPFAM" id="SSF57196">
    <property type="entry name" value="EGF/Laminin"/>
    <property type="match status" value="1"/>
</dbReference>
<feature type="disulfide bond" evidence="1">
    <location>
        <begin position="88"/>
        <end position="98"/>
    </location>
</feature>
<dbReference type="KEGG" id="spu:105444095"/>
<feature type="signal peptide" evidence="2">
    <location>
        <begin position="1"/>
        <end position="19"/>
    </location>
</feature>
<accession>A0A7M7P8W3</accession>
<evidence type="ECO:0000256" key="2">
    <source>
        <dbReference type="SAM" id="SignalP"/>
    </source>
</evidence>
<feature type="domain" description="EGF-like" evidence="3">
    <location>
        <begin position="84"/>
        <end position="119"/>
    </location>
</feature>
<dbReference type="Pfam" id="PF00008">
    <property type="entry name" value="EGF"/>
    <property type="match status" value="1"/>
</dbReference>
<reference evidence="4" key="2">
    <citation type="submission" date="2021-01" db="UniProtKB">
        <authorList>
            <consortium name="EnsemblMetazoa"/>
        </authorList>
    </citation>
    <scope>IDENTIFICATION</scope>
</reference>
<evidence type="ECO:0000259" key="3">
    <source>
        <dbReference type="PROSITE" id="PS50026"/>
    </source>
</evidence>
<name>A0A7M7P8W3_STRPU</name>
<feature type="chain" id="PRO_5029656017" description="EGF-like domain-containing protein" evidence="2">
    <location>
        <begin position="20"/>
        <end position="164"/>
    </location>
</feature>
<evidence type="ECO:0000313" key="5">
    <source>
        <dbReference type="Proteomes" id="UP000007110"/>
    </source>
</evidence>
<organism evidence="4 5">
    <name type="scientific">Strongylocentrotus purpuratus</name>
    <name type="common">Purple sea urchin</name>
    <dbReference type="NCBI Taxonomy" id="7668"/>
    <lineage>
        <taxon>Eukaryota</taxon>
        <taxon>Metazoa</taxon>
        <taxon>Echinodermata</taxon>
        <taxon>Eleutherozoa</taxon>
        <taxon>Echinozoa</taxon>
        <taxon>Echinoidea</taxon>
        <taxon>Euechinoidea</taxon>
        <taxon>Echinacea</taxon>
        <taxon>Camarodonta</taxon>
        <taxon>Echinidea</taxon>
        <taxon>Strongylocentrotidae</taxon>
        <taxon>Strongylocentrotus</taxon>
    </lineage>
</organism>
<comment type="caution">
    <text evidence="1">Lacks conserved residue(s) required for the propagation of feature annotation.</text>
</comment>
<dbReference type="InterPro" id="IPR000742">
    <property type="entry name" value="EGF"/>
</dbReference>